<evidence type="ECO:0000259" key="10">
    <source>
        <dbReference type="Pfam" id="PF07992"/>
    </source>
</evidence>
<feature type="domain" description="External alternative NADH-ubiquinone oxidoreductase-like C-terminal" evidence="11">
    <location>
        <begin position="351"/>
        <end position="406"/>
    </location>
</feature>
<keyword evidence="9" id="KW-1133">Transmembrane helix</keyword>
<dbReference type="SUPFAM" id="SSF51905">
    <property type="entry name" value="FAD/NAD(P)-binding domain"/>
    <property type="match status" value="2"/>
</dbReference>
<comment type="similarity">
    <text evidence="1">Belongs to the NADH dehydrogenase family.</text>
</comment>
<evidence type="ECO:0000256" key="7">
    <source>
        <dbReference type="ARBA" id="ARBA00023027"/>
    </source>
</evidence>
<dbReference type="EMBL" id="PSKQ01000019">
    <property type="protein sequence ID" value="MBE8721081.1"/>
    <property type="molecule type" value="Genomic_DNA"/>
</dbReference>
<accession>A0ABR9T6V0</accession>
<reference evidence="12 13" key="1">
    <citation type="submission" date="2018-02" db="EMBL/GenBank/DDBJ databases">
        <title>Sphingobacterium KA21.</title>
        <authorList>
            <person name="Vasarhelyi B.M."/>
            <person name="Deshmukh S."/>
            <person name="Balint B."/>
            <person name="Kukolya J."/>
        </authorList>
    </citation>
    <scope>NUCLEOTIDE SEQUENCE [LARGE SCALE GENOMIC DNA]</scope>
    <source>
        <strain evidence="12 13">Ka21</strain>
    </source>
</reference>
<evidence type="ECO:0000256" key="3">
    <source>
        <dbReference type="ARBA" id="ARBA00022630"/>
    </source>
</evidence>
<organism evidence="12 13">
    <name type="scientific">Sphingobacterium pedocola</name>
    <dbReference type="NCBI Taxonomy" id="2082722"/>
    <lineage>
        <taxon>Bacteria</taxon>
        <taxon>Pseudomonadati</taxon>
        <taxon>Bacteroidota</taxon>
        <taxon>Sphingobacteriia</taxon>
        <taxon>Sphingobacteriales</taxon>
        <taxon>Sphingobacteriaceae</taxon>
        <taxon>Sphingobacterium</taxon>
    </lineage>
</organism>
<dbReference type="InterPro" id="IPR023753">
    <property type="entry name" value="FAD/NAD-binding_dom"/>
</dbReference>
<comment type="caution">
    <text evidence="12">The sequence shown here is derived from an EMBL/GenBank/DDBJ whole genome shotgun (WGS) entry which is preliminary data.</text>
</comment>
<evidence type="ECO:0000313" key="13">
    <source>
        <dbReference type="Proteomes" id="UP000618319"/>
    </source>
</evidence>
<dbReference type="Pfam" id="PF22366">
    <property type="entry name" value="NDH2_C"/>
    <property type="match status" value="1"/>
</dbReference>
<keyword evidence="9" id="KW-0472">Membrane</keyword>
<keyword evidence="9" id="KW-0812">Transmembrane</keyword>
<dbReference type="Pfam" id="PF07992">
    <property type="entry name" value="Pyr_redox_2"/>
    <property type="match status" value="1"/>
</dbReference>
<keyword evidence="7" id="KW-0520">NAD</keyword>
<keyword evidence="13" id="KW-1185">Reference proteome</keyword>
<dbReference type="Proteomes" id="UP000618319">
    <property type="component" value="Unassembled WGS sequence"/>
</dbReference>
<dbReference type="RefSeq" id="WP_196938313.1">
    <property type="nucleotide sequence ID" value="NZ_MU158689.1"/>
</dbReference>
<dbReference type="InterPro" id="IPR045024">
    <property type="entry name" value="NDH-2"/>
</dbReference>
<dbReference type="InterPro" id="IPR036188">
    <property type="entry name" value="FAD/NAD-bd_sf"/>
</dbReference>
<name>A0ABR9T6V0_9SPHI</name>
<proteinExistence type="inferred from homology"/>
<evidence type="ECO:0000256" key="2">
    <source>
        <dbReference type="ARBA" id="ARBA00012637"/>
    </source>
</evidence>
<feature type="domain" description="FAD/NAD(P)-binding" evidence="10">
    <location>
        <begin position="7"/>
        <end position="327"/>
    </location>
</feature>
<dbReference type="Gene3D" id="3.50.50.100">
    <property type="match status" value="1"/>
</dbReference>
<dbReference type="PANTHER" id="PTHR43706:SF47">
    <property type="entry name" value="EXTERNAL NADH-UBIQUINONE OXIDOREDUCTASE 1, MITOCHONDRIAL-RELATED"/>
    <property type="match status" value="1"/>
</dbReference>
<dbReference type="EC" id="1.6.5.9" evidence="2"/>
<evidence type="ECO:0000259" key="11">
    <source>
        <dbReference type="Pfam" id="PF22366"/>
    </source>
</evidence>
<keyword evidence="6" id="KW-0560">Oxidoreductase</keyword>
<evidence type="ECO:0000256" key="5">
    <source>
        <dbReference type="ARBA" id="ARBA00022946"/>
    </source>
</evidence>
<sequence length="423" mass="47486">MEKNVKHIVVVGGGFAGINFIKSICDDKRYHITLVDINNYNFFPPLIYQVATAFIEPSNISMPFRRMFYKNKNVYFHLGLLKQIDSDNRAVITSNGTLSYDYLVLAVGTESNYFGLENVKKNAYPMKTVSEALGIRNKLLLNMEEYIRYQGTPEGEGYLNIVIAGGGPSGVEIAGMVAELGQRIIKKEYPEIKDFNAHIYLVDAAKTLLGPMSILAQEEAKRVLEKLGVKVMLDIAVKDYVDEHVILSNDIRIKTKTLIWTSGVTGRELPGLPAEVITRGRRVLVNEYNQVQGLEDIFALGDICYQTADINYPNGHPQLAQVAIQQGILLAKNIKARDTNSLLKPFSYVDKGSMAVISRYHAVADLPSFSFKGFFAWLTWLIIHLFPIAGFRNKWKLLGNWMSAFFSTNSTLRLIIKGVTKKV</sequence>
<gene>
    <name evidence="12" type="ORF">C4F40_10135</name>
</gene>
<dbReference type="InterPro" id="IPR054585">
    <property type="entry name" value="NDH2-like_C"/>
</dbReference>
<evidence type="ECO:0000256" key="8">
    <source>
        <dbReference type="ARBA" id="ARBA00047599"/>
    </source>
</evidence>
<evidence type="ECO:0000313" key="12">
    <source>
        <dbReference type="EMBL" id="MBE8721081.1"/>
    </source>
</evidence>
<evidence type="ECO:0000256" key="4">
    <source>
        <dbReference type="ARBA" id="ARBA00022827"/>
    </source>
</evidence>
<protein>
    <recommendedName>
        <fullName evidence="2">NADH:ubiquinone reductase (non-electrogenic)</fullName>
        <ecNumber evidence="2">1.6.5.9</ecNumber>
    </recommendedName>
</protein>
<evidence type="ECO:0000256" key="9">
    <source>
        <dbReference type="SAM" id="Phobius"/>
    </source>
</evidence>
<comment type="catalytic activity">
    <reaction evidence="8">
        <text>a quinone + NADH + H(+) = a quinol + NAD(+)</text>
        <dbReference type="Rhea" id="RHEA:46160"/>
        <dbReference type="ChEBI" id="CHEBI:15378"/>
        <dbReference type="ChEBI" id="CHEBI:24646"/>
        <dbReference type="ChEBI" id="CHEBI:57540"/>
        <dbReference type="ChEBI" id="CHEBI:57945"/>
        <dbReference type="ChEBI" id="CHEBI:132124"/>
        <dbReference type="EC" id="1.6.5.9"/>
    </reaction>
</comment>
<evidence type="ECO:0000256" key="1">
    <source>
        <dbReference type="ARBA" id="ARBA00005272"/>
    </source>
</evidence>
<feature type="transmembrane region" description="Helical" evidence="9">
    <location>
        <begin position="374"/>
        <end position="391"/>
    </location>
</feature>
<dbReference type="PRINTS" id="PR00411">
    <property type="entry name" value="PNDRDTASEI"/>
</dbReference>
<keyword evidence="4" id="KW-0274">FAD</keyword>
<evidence type="ECO:0000256" key="6">
    <source>
        <dbReference type="ARBA" id="ARBA00023002"/>
    </source>
</evidence>
<keyword evidence="5" id="KW-0809">Transit peptide</keyword>
<keyword evidence="3" id="KW-0285">Flavoprotein</keyword>
<dbReference type="PANTHER" id="PTHR43706">
    <property type="entry name" value="NADH DEHYDROGENASE"/>
    <property type="match status" value="1"/>
</dbReference>
<dbReference type="PRINTS" id="PR00368">
    <property type="entry name" value="FADPNR"/>
</dbReference>